<dbReference type="Proteomes" id="UP000188268">
    <property type="component" value="Unassembled WGS sequence"/>
</dbReference>
<reference evidence="1 2" key="1">
    <citation type="submission" date="2013-09" db="EMBL/GenBank/DDBJ databases">
        <title>Corchorus capsularis genome sequencing.</title>
        <authorList>
            <person name="Alam M."/>
            <person name="Haque M.S."/>
            <person name="Islam M.S."/>
            <person name="Emdad E.M."/>
            <person name="Islam M.M."/>
            <person name="Ahmed B."/>
            <person name="Halim A."/>
            <person name="Hossen Q.M.M."/>
            <person name="Hossain M.Z."/>
            <person name="Ahmed R."/>
            <person name="Khan M.M."/>
            <person name="Islam R."/>
            <person name="Rashid M.M."/>
            <person name="Khan S.A."/>
            <person name="Rahman M.S."/>
            <person name="Alam M."/>
        </authorList>
    </citation>
    <scope>NUCLEOTIDE SEQUENCE [LARGE SCALE GENOMIC DNA]</scope>
    <source>
        <strain evidence="2">cv. CVL-1</strain>
        <tissue evidence="1">Whole seedling</tissue>
    </source>
</reference>
<accession>A0A1R3J071</accession>
<proteinExistence type="predicted"/>
<organism evidence="1 2">
    <name type="scientific">Corchorus capsularis</name>
    <name type="common">Jute</name>
    <dbReference type="NCBI Taxonomy" id="210143"/>
    <lineage>
        <taxon>Eukaryota</taxon>
        <taxon>Viridiplantae</taxon>
        <taxon>Streptophyta</taxon>
        <taxon>Embryophyta</taxon>
        <taxon>Tracheophyta</taxon>
        <taxon>Spermatophyta</taxon>
        <taxon>Magnoliopsida</taxon>
        <taxon>eudicotyledons</taxon>
        <taxon>Gunneridae</taxon>
        <taxon>Pentapetalae</taxon>
        <taxon>rosids</taxon>
        <taxon>malvids</taxon>
        <taxon>Malvales</taxon>
        <taxon>Malvaceae</taxon>
        <taxon>Grewioideae</taxon>
        <taxon>Apeibeae</taxon>
        <taxon>Corchorus</taxon>
    </lineage>
</organism>
<keyword evidence="2" id="KW-1185">Reference proteome</keyword>
<feature type="non-terminal residue" evidence="1">
    <location>
        <position position="1"/>
    </location>
</feature>
<gene>
    <name evidence="1" type="ORF">CCACVL1_08539</name>
</gene>
<name>A0A1R3J071_COCAP</name>
<evidence type="ECO:0000313" key="2">
    <source>
        <dbReference type="Proteomes" id="UP000188268"/>
    </source>
</evidence>
<evidence type="ECO:0000313" key="1">
    <source>
        <dbReference type="EMBL" id="OMO88186.1"/>
    </source>
</evidence>
<dbReference type="AlphaFoldDB" id="A0A1R3J071"/>
<comment type="caution">
    <text evidence="1">The sequence shown here is derived from an EMBL/GenBank/DDBJ whole genome shotgun (WGS) entry which is preliminary data.</text>
</comment>
<dbReference type="EMBL" id="AWWV01009069">
    <property type="protein sequence ID" value="OMO88186.1"/>
    <property type="molecule type" value="Genomic_DNA"/>
</dbReference>
<dbReference type="Gramene" id="OMO88186">
    <property type="protein sequence ID" value="OMO88186"/>
    <property type="gene ID" value="CCACVL1_08539"/>
</dbReference>
<protein>
    <submittedName>
        <fullName evidence="1">Uncharacterized protein</fullName>
    </submittedName>
</protein>
<sequence length="19" mass="2072">TIQNGTNGPRKAQIKKCSK</sequence>